<gene>
    <name evidence="5" type="primary">gldM</name>
    <name evidence="5" type="ORF">E2605_03785</name>
</gene>
<evidence type="ECO:0000313" key="6">
    <source>
        <dbReference type="Proteomes" id="UP000297861"/>
    </source>
</evidence>
<dbReference type="OrthoDB" id="1490890at2"/>
<sequence>MASNNPKSPRQKMINLMYLVFIAMLALNVSSEVLDGFDLVEEGLTQTIKSTEGQNQLIIDKLQQINQQNPVKASEWYNKADNFSKESDKLVSYIQDLKLRIVKQADGKNGKLDEIEHKEDLDAAPIIMLGINKEGTKLKTEINQYRDIAINLVSSESKKTIINERLNTNVPKKGRLDNKKWEETLFEQMPASAAITLLTKIQSDIRSAQGEVLADLYDNIGAKDFRVNKLEAQVVPNSQFVTAGGYYEGQVVLSAVDTTKNLTFSSNAINPTSGLFKIPAGAVGVNKVFAGTVTLTSPDGSPIVRSFESKYHVVPRTTTIQVAEANVLYQGEPNVLTVSVPGMSNDQLRVSATNGSISKSGANWIATPSKAGTNMKISVYNGSAFVSDQEFRVRLLPDPTPYIEYKDAGGNSKRFKGGRISKAVIVGADGVKASIDDGLLDRQFTVLRFSTVFFDSMNNAIREISNGSSFSDRQKAQIRQLARGKSFFISDVKVRGKDGVERDLTAIEVRIN</sequence>
<accession>A0A4Y8L4Z7</accession>
<dbReference type="STRING" id="1121485.GCA_000426485_03373"/>
<dbReference type="AlphaFoldDB" id="A0A4Y8L4Z7"/>
<dbReference type="InterPro" id="IPR022720">
    <property type="entry name" value="Motility-assoc_prot_GldM_N"/>
</dbReference>
<evidence type="ECO:0000259" key="3">
    <source>
        <dbReference type="Pfam" id="PF21601"/>
    </source>
</evidence>
<dbReference type="Pfam" id="PF21602">
    <property type="entry name" value="GldM_3rd"/>
    <property type="match status" value="1"/>
</dbReference>
<evidence type="ECO:0000259" key="4">
    <source>
        <dbReference type="Pfam" id="PF21602"/>
    </source>
</evidence>
<organism evidence="5 6">
    <name type="scientific">Dysgonomonas capnocytophagoides</name>
    <dbReference type="NCBI Taxonomy" id="45254"/>
    <lineage>
        <taxon>Bacteria</taxon>
        <taxon>Pseudomonadati</taxon>
        <taxon>Bacteroidota</taxon>
        <taxon>Bacteroidia</taxon>
        <taxon>Bacteroidales</taxon>
        <taxon>Dysgonomonadaceae</taxon>
        <taxon>Dysgonomonas</taxon>
    </lineage>
</organism>
<dbReference type="InterPro" id="IPR048405">
    <property type="entry name" value="GldM_Ig-like-1"/>
</dbReference>
<dbReference type="RefSeq" id="WP_134435553.1">
    <property type="nucleotide sequence ID" value="NZ_SOML01000002.1"/>
</dbReference>
<dbReference type="InterPro" id="IPR048406">
    <property type="entry name" value="GldM_Ig-like-2"/>
</dbReference>
<dbReference type="EMBL" id="SOML01000002">
    <property type="protein sequence ID" value="TFD97749.1"/>
    <property type="molecule type" value="Genomic_DNA"/>
</dbReference>
<dbReference type="Pfam" id="PF12080">
    <property type="entry name" value="GldM_4th"/>
    <property type="match status" value="1"/>
</dbReference>
<dbReference type="Pfam" id="PF12081">
    <property type="entry name" value="GldM_1st"/>
    <property type="match status" value="1"/>
</dbReference>
<keyword evidence="6" id="KW-1185">Reference proteome</keyword>
<protein>
    <submittedName>
        <fullName evidence="5">Gliding motility protein GldM</fullName>
    </submittedName>
</protein>
<feature type="domain" description="Gliding motility-associated protein GldM N-terminal" evidence="2">
    <location>
        <begin position="32"/>
        <end position="217"/>
    </location>
</feature>
<proteinExistence type="predicted"/>
<dbReference type="NCBIfam" id="TIGR03517">
    <property type="entry name" value="GldM_gliding"/>
    <property type="match status" value="1"/>
</dbReference>
<feature type="domain" description="Gliding motility-associated protein GldM C-terminal" evidence="1">
    <location>
        <begin position="397"/>
        <end position="512"/>
    </location>
</feature>
<dbReference type="InterPro" id="IPR019859">
    <property type="entry name" value="Motility-assoc_prot_GldM"/>
</dbReference>
<name>A0A4Y8L4Z7_9BACT</name>
<dbReference type="Proteomes" id="UP000297861">
    <property type="component" value="Unassembled WGS sequence"/>
</dbReference>
<evidence type="ECO:0000259" key="2">
    <source>
        <dbReference type="Pfam" id="PF12081"/>
    </source>
</evidence>
<evidence type="ECO:0000259" key="1">
    <source>
        <dbReference type="Pfam" id="PF12080"/>
    </source>
</evidence>
<feature type="domain" description="Gliding motility-associated protein GldM first immunoglobulin-like" evidence="3">
    <location>
        <begin position="221"/>
        <end position="315"/>
    </location>
</feature>
<dbReference type="Pfam" id="PF21601">
    <property type="entry name" value="GldM_2nd"/>
    <property type="match status" value="1"/>
</dbReference>
<comment type="caution">
    <text evidence="5">The sequence shown here is derived from an EMBL/GenBank/DDBJ whole genome shotgun (WGS) entry which is preliminary data.</text>
</comment>
<dbReference type="InterPro" id="IPR022719">
    <property type="entry name" value="Motility-assoc_prot_GldM_C"/>
</dbReference>
<reference evidence="5 6" key="1">
    <citation type="submission" date="2019-03" db="EMBL/GenBank/DDBJ databases">
        <title>San Antonio Military Medical Center submission to MRSN (WRAIR), pending publication.</title>
        <authorList>
            <person name="Blyth D.M."/>
            <person name="Mccarthy S.L."/>
            <person name="Schall S.E."/>
            <person name="Stam J.A."/>
            <person name="Ong A.C."/>
            <person name="Mcgann P.T."/>
        </authorList>
    </citation>
    <scope>NUCLEOTIDE SEQUENCE [LARGE SCALE GENOMIC DNA]</scope>
    <source>
        <strain evidence="5 6">MRSN571793</strain>
    </source>
</reference>
<feature type="domain" description="Gliding motility-associated protein GldM second immunoglobulin-like" evidence="4">
    <location>
        <begin position="318"/>
        <end position="394"/>
    </location>
</feature>
<evidence type="ECO:0000313" key="5">
    <source>
        <dbReference type="EMBL" id="TFD97749.1"/>
    </source>
</evidence>